<name>A0A1B0A1F5_GLOPL</name>
<organism evidence="2 3">
    <name type="scientific">Glossina pallidipes</name>
    <name type="common">Tsetse fly</name>
    <dbReference type="NCBI Taxonomy" id="7398"/>
    <lineage>
        <taxon>Eukaryota</taxon>
        <taxon>Metazoa</taxon>
        <taxon>Ecdysozoa</taxon>
        <taxon>Arthropoda</taxon>
        <taxon>Hexapoda</taxon>
        <taxon>Insecta</taxon>
        <taxon>Pterygota</taxon>
        <taxon>Neoptera</taxon>
        <taxon>Endopterygota</taxon>
        <taxon>Diptera</taxon>
        <taxon>Brachycera</taxon>
        <taxon>Muscomorpha</taxon>
        <taxon>Hippoboscoidea</taxon>
        <taxon>Glossinidae</taxon>
        <taxon>Glossina</taxon>
    </lineage>
</organism>
<accession>A0A1B0A1F5</accession>
<reference evidence="3" key="1">
    <citation type="submission" date="2014-03" db="EMBL/GenBank/DDBJ databases">
        <authorList>
            <person name="Aksoy S."/>
            <person name="Warren W."/>
            <person name="Wilson R.K."/>
        </authorList>
    </citation>
    <scope>NUCLEOTIDE SEQUENCE [LARGE SCALE GENOMIC DNA]</scope>
    <source>
        <strain evidence="3">IAEA</strain>
    </source>
</reference>
<evidence type="ECO:0000256" key="1">
    <source>
        <dbReference type="SAM" id="Phobius"/>
    </source>
</evidence>
<evidence type="ECO:0000313" key="3">
    <source>
        <dbReference type="Proteomes" id="UP000092445"/>
    </source>
</evidence>
<reference evidence="2" key="2">
    <citation type="submission" date="2020-05" db="UniProtKB">
        <authorList>
            <consortium name="EnsemblMetazoa"/>
        </authorList>
    </citation>
    <scope>IDENTIFICATION</scope>
    <source>
        <strain evidence="2">IAEA</strain>
    </source>
</reference>
<dbReference type="VEuPathDB" id="VectorBase:GPAI031516"/>
<dbReference type="Proteomes" id="UP000092445">
    <property type="component" value="Unassembled WGS sequence"/>
</dbReference>
<proteinExistence type="predicted"/>
<protein>
    <submittedName>
        <fullName evidence="2">Uncharacterized protein</fullName>
    </submittedName>
</protein>
<sequence>MITMTHMDVRSLSYREYNSDKGYVVSVTYFAVIFVWLWLVDGVHVCAQLLDECITTIAGSTRNHSDRRQSTFEPIKSSTPGICQEQHLNCAASRPTGSSTASMSSRHSV</sequence>
<dbReference type="EnsemblMetazoa" id="GPAI031516-RA">
    <property type="protein sequence ID" value="GPAI031516-PA"/>
    <property type="gene ID" value="GPAI031516"/>
</dbReference>
<keyword evidence="3" id="KW-1185">Reference proteome</keyword>
<keyword evidence="1" id="KW-0472">Membrane</keyword>
<dbReference type="AlphaFoldDB" id="A0A1B0A1F5"/>
<evidence type="ECO:0000313" key="2">
    <source>
        <dbReference type="EnsemblMetazoa" id="GPAI031516-PA"/>
    </source>
</evidence>
<feature type="transmembrane region" description="Helical" evidence="1">
    <location>
        <begin position="21"/>
        <end position="39"/>
    </location>
</feature>
<keyword evidence="1" id="KW-1133">Transmembrane helix</keyword>
<keyword evidence="1" id="KW-0812">Transmembrane</keyword>